<dbReference type="InterPro" id="IPR051175">
    <property type="entry name" value="CLK_kinases"/>
</dbReference>
<feature type="domain" description="Protein kinase" evidence="13">
    <location>
        <begin position="35"/>
        <end position="373"/>
    </location>
</feature>
<dbReference type="PROSITE" id="PS00107">
    <property type="entry name" value="PROTEIN_KINASE_ATP"/>
    <property type="match status" value="1"/>
</dbReference>
<dbReference type="GO" id="GO:0043484">
    <property type="term" value="P:regulation of RNA splicing"/>
    <property type="evidence" value="ECO:0007669"/>
    <property type="project" value="TreeGrafter"/>
</dbReference>
<comment type="catalytic activity">
    <reaction evidence="9">
        <text>L-threonyl-[protein] + ATP = O-phospho-L-threonyl-[protein] + ADP + H(+)</text>
        <dbReference type="Rhea" id="RHEA:46608"/>
        <dbReference type="Rhea" id="RHEA-COMP:11060"/>
        <dbReference type="Rhea" id="RHEA-COMP:11605"/>
        <dbReference type="ChEBI" id="CHEBI:15378"/>
        <dbReference type="ChEBI" id="CHEBI:30013"/>
        <dbReference type="ChEBI" id="CHEBI:30616"/>
        <dbReference type="ChEBI" id="CHEBI:61977"/>
        <dbReference type="ChEBI" id="CHEBI:456216"/>
        <dbReference type="EC" id="2.7.12.1"/>
    </reaction>
</comment>
<dbReference type="PROSITE" id="PS00108">
    <property type="entry name" value="PROTEIN_KINASE_ST"/>
    <property type="match status" value="1"/>
</dbReference>
<dbReference type="Pfam" id="PF00069">
    <property type="entry name" value="Pkinase"/>
    <property type="match status" value="1"/>
</dbReference>
<dbReference type="InterPro" id="IPR008271">
    <property type="entry name" value="Ser/Thr_kinase_AS"/>
</dbReference>
<dbReference type="OrthoDB" id="283111at2759"/>
<dbReference type="EMBL" id="LGTZ01001019">
    <property type="protein sequence ID" value="OJD22571.1"/>
    <property type="molecule type" value="Genomic_DNA"/>
</dbReference>
<evidence type="ECO:0000256" key="5">
    <source>
        <dbReference type="ARBA" id="ARBA00022777"/>
    </source>
</evidence>
<evidence type="ECO:0000256" key="12">
    <source>
        <dbReference type="RuleBase" id="RU000304"/>
    </source>
</evidence>
<comment type="catalytic activity">
    <reaction evidence="8">
        <text>L-seryl-[protein] + ATP = O-phospho-L-seryl-[protein] + ADP + H(+)</text>
        <dbReference type="Rhea" id="RHEA:17989"/>
        <dbReference type="Rhea" id="RHEA-COMP:9863"/>
        <dbReference type="Rhea" id="RHEA-COMP:11604"/>
        <dbReference type="ChEBI" id="CHEBI:15378"/>
        <dbReference type="ChEBI" id="CHEBI:29999"/>
        <dbReference type="ChEBI" id="CHEBI:30616"/>
        <dbReference type="ChEBI" id="CHEBI:83421"/>
        <dbReference type="ChEBI" id="CHEBI:456216"/>
        <dbReference type="EC" id="2.7.12.1"/>
    </reaction>
</comment>
<dbReference type="EC" id="2.7.12.1" evidence="1"/>
<evidence type="ECO:0000256" key="9">
    <source>
        <dbReference type="ARBA" id="ARBA00049308"/>
    </source>
</evidence>
<keyword evidence="6 11" id="KW-0067">ATP-binding</keyword>
<dbReference type="GO" id="GO:0005634">
    <property type="term" value="C:nucleus"/>
    <property type="evidence" value="ECO:0007669"/>
    <property type="project" value="TreeGrafter"/>
</dbReference>
<keyword evidence="4 11" id="KW-0547">Nucleotide-binding</keyword>
<protein>
    <recommendedName>
        <fullName evidence="1">dual-specificity kinase</fullName>
        <ecNumber evidence="1">2.7.12.1</ecNumber>
    </recommendedName>
</protein>
<sequence length="403" mass="45870">MANLSGQYNLPKNQKVDDDDGHYIVTPDTDLTERYSIIKLLGQGTFGKVVEAYDKHKKTRCAVKIIRSVQKYREASRIELRVLSTLASNDRTNRNKCIHLRDCFDFRNHICIVTDLLGQSVFDFLKGNGFVPFPSSQIQNFARQLLTSVAFLHDLNLIHTDLKPENILLVNNAYQTFTYNRAIPSSSHTSSRNARQRRVLLNSEIRLIDFGSATFNDEYHSSVVSTRHYRAPEIILNLGWSFPCDIWSIGCILVEFFTGDALFQTHDNLEHLAMMESVCGGKIDAKIVKQVMQGRGGSVNAAAKYFNRSKLDYPNAETSKASKKYVRAMKPLHEFIPATTNFNKHFLDLLRRIFVYDPKARITAKQALKHPWFKESIIDDGTEALRIGQQIRDDLASTSRSAS</sequence>
<dbReference type="PANTHER" id="PTHR45646">
    <property type="entry name" value="SERINE/THREONINE-PROTEIN KINASE DOA-RELATED"/>
    <property type="match status" value="1"/>
</dbReference>
<gene>
    <name evidence="14" type="ORF">ACJ73_06078</name>
</gene>
<dbReference type="GO" id="GO:0005524">
    <property type="term" value="F:ATP binding"/>
    <property type="evidence" value="ECO:0007669"/>
    <property type="project" value="UniProtKB-UniRule"/>
</dbReference>
<accession>A0A1J9QQT6</accession>
<organism evidence="14 15">
    <name type="scientific">Blastomyces percursus</name>
    <dbReference type="NCBI Taxonomy" id="1658174"/>
    <lineage>
        <taxon>Eukaryota</taxon>
        <taxon>Fungi</taxon>
        <taxon>Dikarya</taxon>
        <taxon>Ascomycota</taxon>
        <taxon>Pezizomycotina</taxon>
        <taxon>Eurotiomycetes</taxon>
        <taxon>Eurotiomycetidae</taxon>
        <taxon>Onygenales</taxon>
        <taxon>Ajellomycetaceae</taxon>
        <taxon>Blastomyces</taxon>
    </lineage>
</organism>
<evidence type="ECO:0000256" key="11">
    <source>
        <dbReference type="PROSITE-ProRule" id="PRU10141"/>
    </source>
</evidence>
<dbReference type="GO" id="GO:0004674">
    <property type="term" value="F:protein serine/threonine kinase activity"/>
    <property type="evidence" value="ECO:0007669"/>
    <property type="project" value="UniProtKB-KW"/>
</dbReference>
<dbReference type="InterPro" id="IPR000719">
    <property type="entry name" value="Prot_kinase_dom"/>
</dbReference>
<feature type="binding site" evidence="11">
    <location>
        <position position="64"/>
    </location>
    <ligand>
        <name>ATP</name>
        <dbReference type="ChEBI" id="CHEBI:30616"/>
    </ligand>
</feature>
<evidence type="ECO:0000256" key="3">
    <source>
        <dbReference type="ARBA" id="ARBA00022679"/>
    </source>
</evidence>
<evidence type="ECO:0000256" key="8">
    <source>
        <dbReference type="ARBA" id="ARBA00049003"/>
    </source>
</evidence>
<keyword evidence="3" id="KW-0808">Transferase</keyword>
<dbReference type="Gene3D" id="3.30.200.20">
    <property type="entry name" value="Phosphorylase Kinase, domain 1"/>
    <property type="match status" value="1"/>
</dbReference>
<dbReference type="GO" id="GO:0004712">
    <property type="term" value="F:protein serine/threonine/tyrosine kinase activity"/>
    <property type="evidence" value="ECO:0007669"/>
    <property type="project" value="UniProtKB-EC"/>
</dbReference>
<dbReference type="CDD" id="cd14134">
    <property type="entry name" value="PKc_CLK"/>
    <property type="match status" value="1"/>
</dbReference>
<proteinExistence type="inferred from homology"/>
<comment type="catalytic activity">
    <reaction evidence="10">
        <text>L-tyrosyl-[protein] + ATP = O-phospho-L-tyrosyl-[protein] + ADP + H(+)</text>
        <dbReference type="Rhea" id="RHEA:10596"/>
        <dbReference type="Rhea" id="RHEA-COMP:10136"/>
        <dbReference type="Rhea" id="RHEA-COMP:20101"/>
        <dbReference type="ChEBI" id="CHEBI:15378"/>
        <dbReference type="ChEBI" id="CHEBI:30616"/>
        <dbReference type="ChEBI" id="CHEBI:46858"/>
        <dbReference type="ChEBI" id="CHEBI:61978"/>
        <dbReference type="ChEBI" id="CHEBI:456216"/>
        <dbReference type="EC" id="2.7.12.1"/>
    </reaction>
</comment>
<evidence type="ECO:0000313" key="14">
    <source>
        <dbReference type="EMBL" id="OJD22571.1"/>
    </source>
</evidence>
<dbReference type="AlphaFoldDB" id="A0A1J9QQT6"/>
<dbReference type="VEuPathDB" id="FungiDB:ACJ73_06078"/>
<dbReference type="SUPFAM" id="SSF56112">
    <property type="entry name" value="Protein kinase-like (PK-like)"/>
    <property type="match status" value="1"/>
</dbReference>
<evidence type="ECO:0000256" key="4">
    <source>
        <dbReference type="ARBA" id="ARBA00022741"/>
    </source>
</evidence>
<dbReference type="FunFam" id="1.10.510.10:FF:000612">
    <property type="entry name" value="Serine/threonine-protein kinase AFC2"/>
    <property type="match status" value="1"/>
</dbReference>
<dbReference type="PROSITE" id="PS50011">
    <property type="entry name" value="PROTEIN_KINASE_DOM"/>
    <property type="match status" value="1"/>
</dbReference>
<evidence type="ECO:0000256" key="6">
    <source>
        <dbReference type="ARBA" id="ARBA00022840"/>
    </source>
</evidence>
<evidence type="ECO:0000256" key="10">
    <source>
        <dbReference type="ARBA" id="ARBA00051680"/>
    </source>
</evidence>
<dbReference type="InterPro" id="IPR017441">
    <property type="entry name" value="Protein_kinase_ATP_BS"/>
</dbReference>
<comment type="caution">
    <text evidence="14">The sequence shown here is derived from an EMBL/GenBank/DDBJ whole genome shotgun (WGS) entry which is preliminary data.</text>
</comment>
<evidence type="ECO:0000256" key="2">
    <source>
        <dbReference type="ARBA" id="ARBA00022527"/>
    </source>
</evidence>
<keyword evidence="15" id="KW-1185">Reference proteome</keyword>
<comment type="similarity">
    <text evidence="7">Belongs to the protein kinase superfamily. CMGC Ser/Thr protein kinase family. Lammer subfamily.</text>
</comment>
<evidence type="ECO:0000259" key="13">
    <source>
        <dbReference type="PROSITE" id="PS50011"/>
    </source>
</evidence>
<evidence type="ECO:0000256" key="7">
    <source>
        <dbReference type="ARBA" id="ARBA00037966"/>
    </source>
</evidence>
<dbReference type="SMART" id="SM00220">
    <property type="entry name" value="S_TKc"/>
    <property type="match status" value="1"/>
</dbReference>
<name>A0A1J9QQT6_9EURO</name>
<dbReference type="Gene3D" id="1.10.510.10">
    <property type="entry name" value="Transferase(Phosphotransferase) domain 1"/>
    <property type="match status" value="1"/>
</dbReference>
<keyword evidence="2 12" id="KW-0723">Serine/threonine-protein kinase</keyword>
<dbReference type="Proteomes" id="UP000242791">
    <property type="component" value="Unassembled WGS sequence"/>
</dbReference>
<dbReference type="InterPro" id="IPR011009">
    <property type="entry name" value="Kinase-like_dom_sf"/>
</dbReference>
<evidence type="ECO:0000256" key="1">
    <source>
        <dbReference type="ARBA" id="ARBA00013203"/>
    </source>
</evidence>
<keyword evidence="5 14" id="KW-0418">Kinase</keyword>
<evidence type="ECO:0000313" key="15">
    <source>
        <dbReference type="Proteomes" id="UP000242791"/>
    </source>
</evidence>
<dbReference type="PANTHER" id="PTHR45646:SF11">
    <property type="entry name" value="SERINE_THREONINE-PROTEIN KINASE DOA"/>
    <property type="match status" value="1"/>
</dbReference>
<dbReference type="STRING" id="1658174.A0A1J9QQT6"/>
<reference evidence="14 15" key="1">
    <citation type="submission" date="2015-08" db="EMBL/GenBank/DDBJ databases">
        <title>Emmonsia species relationships and genome sequence.</title>
        <authorList>
            <person name="Cuomo C.A."/>
            <person name="Schwartz I.S."/>
            <person name="Kenyon C."/>
            <person name="De Hoog G.S."/>
            <person name="Govender N.P."/>
            <person name="Botha A."/>
            <person name="Moreno L."/>
            <person name="De Vries M."/>
            <person name="Munoz J.F."/>
            <person name="Stielow J.B."/>
        </authorList>
    </citation>
    <scope>NUCLEOTIDE SEQUENCE [LARGE SCALE GENOMIC DNA]</scope>
    <source>
        <strain evidence="14 15">EI222</strain>
    </source>
</reference>